<dbReference type="OMA" id="FRNATPF"/>
<name>A0A8C4N804_EPTBU</name>
<dbReference type="AlphaFoldDB" id="A0A8C4N804"/>
<protein>
    <submittedName>
        <fullName evidence="1">Tumor suppressor 2, mitochondrial calcium regulator</fullName>
    </submittedName>
</protein>
<evidence type="ECO:0000313" key="1">
    <source>
        <dbReference type="Ensembl" id="ENSEBUP00000002687.1"/>
    </source>
</evidence>
<dbReference type="InterPro" id="IPR029393">
    <property type="entry name" value="FUS1"/>
</dbReference>
<dbReference type="Ensembl" id="ENSEBUT00000003044.1">
    <property type="protein sequence ID" value="ENSEBUP00000002687.1"/>
    <property type="gene ID" value="ENSEBUG00000002014.1"/>
</dbReference>
<dbReference type="Pfam" id="PF15000">
    <property type="entry name" value="TUSC2"/>
    <property type="match status" value="1"/>
</dbReference>
<dbReference type="GO" id="GO:0005739">
    <property type="term" value="C:mitochondrion"/>
    <property type="evidence" value="ECO:0007669"/>
    <property type="project" value="TreeGrafter"/>
</dbReference>
<evidence type="ECO:0000313" key="2">
    <source>
        <dbReference type="Proteomes" id="UP000694388"/>
    </source>
</evidence>
<proteinExistence type="predicted"/>
<reference evidence="1" key="1">
    <citation type="submission" date="2025-08" db="UniProtKB">
        <authorList>
            <consortium name="Ensembl"/>
        </authorList>
    </citation>
    <scope>IDENTIFICATION</scope>
</reference>
<dbReference type="Proteomes" id="UP000694388">
    <property type="component" value="Unplaced"/>
</dbReference>
<keyword evidence="2" id="KW-1185">Reference proteome</keyword>
<dbReference type="PANTHER" id="PTHR15453">
    <property type="entry name" value="TUMOR SUPPRESSOR CANDIDATE 2"/>
    <property type="match status" value="1"/>
</dbReference>
<reference evidence="1" key="2">
    <citation type="submission" date="2025-09" db="UniProtKB">
        <authorList>
            <consortium name="Ensembl"/>
        </authorList>
    </citation>
    <scope>IDENTIFICATION</scope>
</reference>
<dbReference type="GeneTree" id="ENSGT00390000008040"/>
<sequence>MGGQLSSSVRSWVFGSYPDSAEPNRPVPTPSPFVLYRRGSMYFDDDGDLAHEFYEEGIEFINGTRRATLKRIQFNLIPQGIVHLEHPRLHVDLPVVLCETCDLNRI</sequence>
<dbReference type="GO" id="GO:0051881">
    <property type="term" value="P:regulation of mitochondrial membrane potential"/>
    <property type="evidence" value="ECO:0007669"/>
    <property type="project" value="TreeGrafter"/>
</dbReference>
<dbReference type="PANTHER" id="PTHR15453:SF8">
    <property type="entry name" value="TUMOR SUPPRESSOR CANDIDATE 2"/>
    <property type="match status" value="1"/>
</dbReference>
<accession>A0A8C4N804</accession>
<organism evidence="1 2">
    <name type="scientific">Eptatretus burgeri</name>
    <name type="common">Inshore hagfish</name>
    <dbReference type="NCBI Taxonomy" id="7764"/>
    <lineage>
        <taxon>Eukaryota</taxon>
        <taxon>Metazoa</taxon>
        <taxon>Chordata</taxon>
        <taxon>Craniata</taxon>
        <taxon>Vertebrata</taxon>
        <taxon>Cyclostomata</taxon>
        <taxon>Myxini</taxon>
        <taxon>Myxiniformes</taxon>
        <taxon>Myxinidae</taxon>
        <taxon>Eptatretinae</taxon>
        <taxon>Eptatretus</taxon>
    </lineage>
</organism>